<protein>
    <submittedName>
        <fullName evidence="1">Uncharacterized protein</fullName>
    </submittedName>
</protein>
<dbReference type="Gene3D" id="6.20.350.10">
    <property type="match status" value="1"/>
</dbReference>
<dbReference type="AlphaFoldDB" id="A0A0F9AHI0"/>
<name>A0A0F9AHI0_9ZZZZ</name>
<evidence type="ECO:0000313" key="1">
    <source>
        <dbReference type="EMBL" id="KKK97740.1"/>
    </source>
</evidence>
<organism evidence="1">
    <name type="scientific">marine sediment metagenome</name>
    <dbReference type="NCBI Taxonomy" id="412755"/>
    <lineage>
        <taxon>unclassified sequences</taxon>
        <taxon>metagenomes</taxon>
        <taxon>ecological metagenomes</taxon>
    </lineage>
</organism>
<gene>
    <name evidence="1" type="ORF">LCGC14_2649730</name>
</gene>
<accession>A0A0F9AHI0</accession>
<dbReference type="EMBL" id="LAZR01045916">
    <property type="protein sequence ID" value="KKK97740.1"/>
    <property type="molecule type" value="Genomic_DNA"/>
</dbReference>
<sequence length="121" mass="13926">MNSITEIAEIAHETNRAYCETIGDYSQDPWNCCEQWQRDSFMDGVLAIKRGIVNEPGQSHENWLKLKEEEGWIFGKKKNTNKAIGALTHPCMVPFEELPHEQQMKDHLFFAIVTTLLGRSC</sequence>
<proteinExistence type="predicted"/>
<reference evidence="1" key="1">
    <citation type="journal article" date="2015" name="Nature">
        <title>Complex archaea that bridge the gap between prokaryotes and eukaryotes.</title>
        <authorList>
            <person name="Spang A."/>
            <person name="Saw J.H."/>
            <person name="Jorgensen S.L."/>
            <person name="Zaremba-Niedzwiedzka K."/>
            <person name="Martijn J."/>
            <person name="Lind A.E."/>
            <person name="van Eijk R."/>
            <person name="Schleper C."/>
            <person name="Guy L."/>
            <person name="Ettema T.J."/>
        </authorList>
    </citation>
    <scope>NUCLEOTIDE SEQUENCE</scope>
</reference>
<comment type="caution">
    <text evidence="1">The sequence shown here is derived from an EMBL/GenBank/DDBJ whole genome shotgun (WGS) entry which is preliminary data.</text>
</comment>